<dbReference type="EMBL" id="CCMZ01000033">
    <property type="protein sequence ID" value="CDX22106.1"/>
    <property type="molecule type" value="Genomic_DNA"/>
</dbReference>
<protein>
    <submittedName>
        <fullName evidence="1">Uncharacterized protein</fullName>
    </submittedName>
</protein>
<evidence type="ECO:0000313" key="2">
    <source>
        <dbReference type="Proteomes" id="UP000045285"/>
    </source>
</evidence>
<evidence type="ECO:0000313" key="1">
    <source>
        <dbReference type="EMBL" id="CDX22106.1"/>
    </source>
</evidence>
<dbReference type="Pfam" id="PF19551">
    <property type="entry name" value="DUF6074"/>
    <property type="match status" value="1"/>
</dbReference>
<dbReference type="InterPro" id="IPR045720">
    <property type="entry name" value="DUF6074"/>
</dbReference>
<dbReference type="AlphaFoldDB" id="A0A090DYE5"/>
<reference evidence="2" key="1">
    <citation type="submission" date="2014-08" db="EMBL/GenBank/DDBJ databases">
        <authorList>
            <person name="Moulin L."/>
        </authorList>
    </citation>
    <scope>NUCLEOTIDE SEQUENCE [LARGE SCALE GENOMIC DNA]</scope>
</reference>
<name>A0A090DYE5_MESPL</name>
<proteinExistence type="predicted"/>
<organism evidence="1 2">
    <name type="scientific">Mesorhizobium plurifarium</name>
    <dbReference type="NCBI Taxonomy" id="69974"/>
    <lineage>
        <taxon>Bacteria</taxon>
        <taxon>Pseudomonadati</taxon>
        <taxon>Pseudomonadota</taxon>
        <taxon>Alphaproteobacteria</taxon>
        <taxon>Hyphomicrobiales</taxon>
        <taxon>Phyllobacteriaceae</taxon>
        <taxon>Mesorhizobium</taxon>
    </lineage>
</organism>
<dbReference type="Proteomes" id="UP000045285">
    <property type="component" value="Unassembled WGS sequence"/>
</dbReference>
<sequence>MRDNADLPLFRWKPDSAKVIVFPMVKRVGRVREVAAKMLDKPTDRAAAFYRDQVTDALLRALSKAGVSGAIQDQELGAFWSAVDAEMIRQTYQGQRPGGSAA</sequence>
<gene>
    <name evidence="1" type="ORF">MPL3356_390147</name>
</gene>
<keyword evidence="2" id="KW-1185">Reference proteome</keyword>
<accession>A0A090DYE5</accession>